<dbReference type="EMBL" id="CM034390">
    <property type="protein sequence ID" value="KAJ0181522.1"/>
    <property type="molecule type" value="Genomic_DNA"/>
</dbReference>
<accession>A0ACC1DDL2</accession>
<reference evidence="1 2" key="1">
    <citation type="journal article" date="2021" name="Front. Genet.">
        <title>Chromosome-Level Genome Assembly Reveals Significant Gene Expansion in the Toll and IMD Signaling Pathways of Dendrolimus kikuchii.</title>
        <authorList>
            <person name="Zhou J."/>
            <person name="Wu P."/>
            <person name="Xiong Z."/>
            <person name="Liu N."/>
            <person name="Zhao N."/>
            <person name="Ji M."/>
            <person name="Qiu Y."/>
            <person name="Yang B."/>
        </authorList>
    </citation>
    <scope>NUCLEOTIDE SEQUENCE [LARGE SCALE GENOMIC DNA]</scope>
    <source>
        <strain evidence="1">Ann1</strain>
    </source>
</reference>
<dbReference type="Proteomes" id="UP000824533">
    <property type="component" value="Linkage Group LG04"/>
</dbReference>
<protein>
    <submittedName>
        <fullName evidence="1">Uncharacterized protein</fullName>
    </submittedName>
</protein>
<comment type="caution">
    <text evidence="1">The sequence shown here is derived from an EMBL/GenBank/DDBJ whole genome shotgun (WGS) entry which is preliminary data.</text>
</comment>
<sequence length="197" mass="20623">MKSIECSVNNSEPGSQKPTTTGTPRLSSRGRCYRSQRIEPRCNSRRGCAAVIRARRLRTRHSPGTMARLGLLVLPLLLLLVGRGGVDARASCTSKTYGAKSAYAVQLPSASLPLGVQAYNVQIPAAQACAREGATGVTLDACAVDEAPAVTFASMHSAVVERRGSVRASAQLGVTVHCVGPESADAPDAPLLISPRD</sequence>
<evidence type="ECO:0000313" key="2">
    <source>
        <dbReference type="Proteomes" id="UP000824533"/>
    </source>
</evidence>
<organism evidence="1 2">
    <name type="scientific">Dendrolimus kikuchii</name>
    <dbReference type="NCBI Taxonomy" id="765133"/>
    <lineage>
        <taxon>Eukaryota</taxon>
        <taxon>Metazoa</taxon>
        <taxon>Ecdysozoa</taxon>
        <taxon>Arthropoda</taxon>
        <taxon>Hexapoda</taxon>
        <taxon>Insecta</taxon>
        <taxon>Pterygota</taxon>
        <taxon>Neoptera</taxon>
        <taxon>Endopterygota</taxon>
        <taxon>Lepidoptera</taxon>
        <taxon>Glossata</taxon>
        <taxon>Ditrysia</taxon>
        <taxon>Bombycoidea</taxon>
        <taxon>Lasiocampidae</taxon>
        <taxon>Dendrolimus</taxon>
    </lineage>
</organism>
<gene>
    <name evidence="1" type="ORF">K1T71_002244</name>
</gene>
<name>A0ACC1DDL2_9NEOP</name>
<proteinExistence type="predicted"/>
<evidence type="ECO:0000313" key="1">
    <source>
        <dbReference type="EMBL" id="KAJ0181522.1"/>
    </source>
</evidence>
<keyword evidence="2" id="KW-1185">Reference proteome</keyword>